<proteinExistence type="predicted"/>
<organism evidence="7 8">
    <name type="scientific">Rugamonas brunnea</name>
    <dbReference type="NCBI Taxonomy" id="2758569"/>
    <lineage>
        <taxon>Bacteria</taxon>
        <taxon>Pseudomonadati</taxon>
        <taxon>Pseudomonadota</taxon>
        <taxon>Betaproteobacteria</taxon>
        <taxon>Burkholderiales</taxon>
        <taxon>Oxalobacteraceae</taxon>
        <taxon>Telluria group</taxon>
        <taxon>Rugamonas</taxon>
    </lineage>
</organism>
<name>A0A7W2EVJ8_9BURK</name>
<evidence type="ECO:0000259" key="6">
    <source>
        <dbReference type="PROSITE" id="PS50977"/>
    </source>
</evidence>
<dbReference type="Gene3D" id="1.10.357.10">
    <property type="entry name" value="Tetracycline Repressor, domain 2"/>
    <property type="match status" value="1"/>
</dbReference>
<evidence type="ECO:0000256" key="2">
    <source>
        <dbReference type="ARBA" id="ARBA00023015"/>
    </source>
</evidence>
<dbReference type="Pfam" id="PF00440">
    <property type="entry name" value="TetR_N"/>
    <property type="match status" value="1"/>
</dbReference>
<feature type="domain" description="HTH tetR-type" evidence="6">
    <location>
        <begin position="7"/>
        <end position="66"/>
    </location>
</feature>
<dbReference type="AlphaFoldDB" id="A0A7W2EVJ8"/>
<comment type="caution">
    <text evidence="7">The sequence shown here is derived from an EMBL/GenBank/DDBJ whole genome shotgun (WGS) entry which is preliminary data.</text>
</comment>
<dbReference type="SUPFAM" id="SSF46689">
    <property type="entry name" value="Homeodomain-like"/>
    <property type="match status" value="1"/>
</dbReference>
<evidence type="ECO:0000313" key="8">
    <source>
        <dbReference type="Proteomes" id="UP000534388"/>
    </source>
</evidence>
<sequence>MARPKSEEKRKHLLEAAAAAVAERGVGASTALIAKMAGVAEGTLFRYFPSKEALLNETYLFLCEQMTQALSQAFEASQPLPQRARAIWDRYIDWGLANRSWHRATAQLSVTEILTEETRAADVAMFPDVGLAEALASSEILAGNSPRFGDALLVAIADVTIQFAAMEPNRAEAYKISGFKAFQRMFLD</sequence>
<dbReference type="InterPro" id="IPR050109">
    <property type="entry name" value="HTH-type_TetR-like_transc_reg"/>
</dbReference>
<keyword evidence="2" id="KW-0805">Transcription regulation</keyword>
<dbReference type="PANTHER" id="PTHR30055">
    <property type="entry name" value="HTH-TYPE TRANSCRIPTIONAL REGULATOR RUTR"/>
    <property type="match status" value="1"/>
</dbReference>
<evidence type="ECO:0000256" key="5">
    <source>
        <dbReference type="PROSITE-ProRule" id="PRU00335"/>
    </source>
</evidence>
<keyword evidence="4" id="KW-0804">Transcription</keyword>
<evidence type="ECO:0000256" key="4">
    <source>
        <dbReference type="ARBA" id="ARBA00023163"/>
    </source>
</evidence>
<accession>A0A7W2EVJ8</accession>
<evidence type="ECO:0000256" key="3">
    <source>
        <dbReference type="ARBA" id="ARBA00023125"/>
    </source>
</evidence>
<feature type="DNA-binding region" description="H-T-H motif" evidence="5">
    <location>
        <begin position="29"/>
        <end position="48"/>
    </location>
</feature>
<dbReference type="Proteomes" id="UP000534388">
    <property type="component" value="Unassembled WGS sequence"/>
</dbReference>
<reference evidence="7 8" key="1">
    <citation type="submission" date="2020-07" db="EMBL/GenBank/DDBJ databases">
        <title>Novel species isolated from subtropical streams in China.</title>
        <authorList>
            <person name="Lu H."/>
        </authorList>
    </citation>
    <scope>NUCLEOTIDE SEQUENCE [LARGE SCALE GENOMIC DNA]</scope>
    <source>
        <strain evidence="7 8">LX20W</strain>
    </source>
</reference>
<dbReference type="InterPro" id="IPR009057">
    <property type="entry name" value="Homeodomain-like_sf"/>
</dbReference>
<keyword evidence="3 5" id="KW-0238">DNA-binding</keyword>
<dbReference type="RefSeq" id="WP_182165871.1">
    <property type="nucleotide sequence ID" value="NZ_JACEZT010000015.1"/>
</dbReference>
<dbReference type="PROSITE" id="PS50977">
    <property type="entry name" value="HTH_TETR_2"/>
    <property type="match status" value="1"/>
</dbReference>
<evidence type="ECO:0000256" key="1">
    <source>
        <dbReference type="ARBA" id="ARBA00022491"/>
    </source>
</evidence>
<dbReference type="PRINTS" id="PR00455">
    <property type="entry name" value="HTHTETR"/>
</dbReference>
<dbReference type="InterPro" id="IPR001647">
    <property type="entry name" value="HTH_TetR"/>
</dbReference>
<gene>
    <name evidence="7" type="ORF">H3H37_20225</name>
</gene>
<dbReference type="EMBL" id="JACEZT010000015">
    <property type="protein sequence ID" value="MBA5639394.1"/>
    <property type="molecule type" value="Genomic_DNA"/>
</dbReference>
<evidence type="ECO:0000313" key="7">
    <source>
        <dbReference type="EMBL" id="MBA5639394.1"/>
    </source>
</evidence>
<dbReference type="InterPro" id="IPR023772">
    <property type="entry name" value="DNA-bd_HTH_TetR-type_CS"/>
</dbReference>
<protein>
    <submittedName>
        <fullName evidence="7">TetR/AcrR family transcriptional regulator</fullName>
    </submittedName>
</protein>
<dbReference type="GO" id="GO:0003677">
    <property type="term" value="F:DNA binding"/>
    <property type="evidence" value="ECO:0007669"/>
    <property type="project" value="UniProtKB-UniRule"/>
</dbReference>
<keyword evidence="1" id="KW-0678">Repressor</keyword>
<dbReference type="PROSITE" id="PS01081">
    <property type="entry name" value="HTH_TETR_1"/>
    <property type="match status" value="1"/>
</dbReference>
<keyword evidence="8" id="KW-1185">Reference proteome</keyword>
<dbReference type="PANTHER" id="PTHR30055:SF222">
    <property type="entry name" value="REGULATORY PROTEIN"/>
    <property type="match status" value="1"/>
</dbReference>